<reference evidence="1" key="1">
    <citation type="submission" date="2023-07" db="EMBL/GenBank/DDBJ databases">
        <title>Wenyingzhuangia sp. chi5 genome sequencing and assembly.</title>
        <authorList>
            <person name="Park S."/>
        </authorList>
    </citation>
    <scope>NUCLEOTIDE SEQUENCE</scope>
    <source>
        <strain evidence="1">Chi5</strain>
    </source>
</reference>
<name>A0ABT8VSH8_9FLAO</name>
<organism evidence="1 2">
    <name type="scientific">Wenyingzhuangia gilva</name>
    <dbReference type="NCBI Taxonomy" id="3057677"/>
    <lineage>
        <taxon>Bacteria</taxon>
        <taxon>Pseudomonadati</taxon>
        <taxon>Bacteroidota</taxon>
        <taxon>Flavobacteriia</taxon>
        <taxon>Flavobacteriales</taxon>
        <taxon>Flavobacteriaceae</taxon>
        <taxon>Wenyingzhuangia</taxon>
    </lineage>
</organism>
<accession>A0ABT8VSH8</accession>
<proteinExistence type="predicted"/>
<sequence>MVTQNNLKTTNQQLSLGSIGITNGHVFKKEFKTTAFPSYKNPIKITARLLPFGKKTSKNYVTAKETQLHQTNLLSVDSLEVPQHYVIFTLTDKVSLVNSLNTSENQNVKDYLIHHTSANMLTQVAMAFNNKTLETLQKAEAIFLIESSYKTYALQLYQQGQKTARISLSEGIVFGYETATFCWQENNRHQLDLIDIVSSKNGCEQKVHPQKKEKDVFDF</sequence>
<protein>
    <submittedName>
        <fullName evidence="1">Uncharacterized protein</fullName>
    </submittedName>
</protein>
<dbReference type="Proteomes" id="UP001168642">
    <property type="component" value="Unassembled WGS sequence"/>
</dbReference>
<keyword evidence="2" id="KW-1185">Reference proteome</keyword>
<comment type="caution">
    <text evidence="1">The sequence shown here is derived from an EMBL/GenBank/DDBJ whole genome shotgun (WGS) entry which is preliminary data.</text>
</comment>
<evidence type="ECO:0000313" key="2">
    <source>
        <dbReference type="Proteomes" id="UP001168642"/>
    </source>
</evidence>
<evidence type="ECO:0000313" key="1">
    <source>
        <dbReference type="EMBL" id="MDO3694925.1"/>
    </source>
</evidence>
<gene>
    <name evidence="1" type="ORF">QVZ41_08725</name>
</gene>
<dbReference type="RefSeq" id="WP_302884180.1">
    <property type="nucleotide sequence ID" value="NZ_JAUMIT010000003.1"/>
</dbReference>
<dbReference type="EMBL" id="JAUMIT010000003">
    <property type="protein sequence ID" value="MDO3694925.1"/>
    <property type="molecule type" value="Genomic_DNA"/>
</dbReference>